<evidence type="ECO:0000259" key="1">
    <source>
        <dbReference type="Pfam" id="PF13358"/>
    </source>
</evidence>
<sequence>MKTISMVFKAPLSPQQCAFAVYLRQEKKYSFRQIASRTKMSKTSVWRVVHGQRTKIRKSKHDNIKRGRRKILTSRDRRKLHRSLIMLRQENPNFTIMDVVKRSGIPQHKANYRTFHREIRNLGYAYRPSRKKGILTDKDLKLRREFARSRLNDCSTDYWTKDVAFYLDGVSFVYKGNPMSDAIKPKNKIWRKRNEGLVMTTKGSKDLAGGKRLHFIVVISYGRGVILAEPYEKMTADFFTEFIRRNFPNLFEVAEKGESDSKIFVMDNDPSQTSRKAMATLVDMGYTLQRIPPRSPDLNPIENVFHLVRKRIEAQVKENNITHQTWEEFKQAVQYNIWSTSKDVIDKTITTMTKRLQEIVQTNGKRTKY</sequence>
<dbReference type="InterPro" id="IPR036397">
    <property type="entry name" value="RNaseH_sf"/>
</dbReference>
<dbReference type="InterPro" id="IPR012337">
    <property type="entry name" value="RNaseH-like_sf"/>
</dbReference>
<dbReference type="Gene3D" id="3.30.420.10">
    <property type="entry name" value="Ribonuclease H-like superfamily/Ribonuclease H"/>
    <property type="match status" value="1"/>
</dbReference>
<dbReference type="GO" id="GO:0003676">
    <property type="term" value="F:nucleic acid binding"/>
    <property type="evidence" value="ECO:0007669"/>
    <property type="project" value="InterPro"/>
</dbReference>
<proteinExistence type="predicted"/>
<feature type="domain" description="Tc1-like transposase DDE" evidence="1">
    <location>
        <begin position="209"/>
        <end position="314"/>
    </location>
</feature>
<name>A0A7D9H9X1_PARCT</name>
<keyword evidence="3" id="KW-1185">Reference proteome</keyword>
<dbReference type="Pfam" id="PF13358">
    <property type="entry name" value="DDE_3"/>
    <property type="match status" value="1"/>
</dbReference>
<reference evidence="2" key="1">
    <citation type="submission" date="2020-04" db="EMBL/GenBank/DDBJ databases">
        <authorList>
            <person name="Alioto T."/>
            <person name="Alioto T."/>
            <person name="Gomez Garrido J."/>
        </authorList>
    </citation>
    <scope>NUCLEOTIDE SEQUENCE</scope>
    <source>
        <strain evidence="2">A484AB</strain>
    </source>
</reference>
<accession>A0A7D9H9X1</accession>
<gene>
    <name evidence="2" type="ORF">PACLA_8A003423</name>
</gene>
<evidence type="ECO:0000313" key="2">
    <source>
        <dbReference type="EMBL" id="CAB3977583.1"/>
    </source>
</evidence>
<dbReference type="AlphaFoldDB" id="A0A7D9H9X1"/>
<organism evidence="2 3">
    <name type="scientific">Paramuricea clavata</name>
    <name type="common">Red gorgonian</name>
    <name type="synonym">Violescent sea-whip</name>
    <dbReference type="NCBI Taxonomy" id="317549"/>
    <lineage>
        <taxon>Eukaryota</taxon>
        <taxon>Metazoa</taxon>
        <taxon>Cnidaria</taxon>
        <taxon>Anthozoa</taxon>
        <taxon>Octocorallia</taxon>
        <taxon>Malacalcyonacea</taxon>
        <taxon>Plexauridae</taxon>
        <taxon>Paramuricea</taxon>
    </lineage>
</organism>
<dbReference type="SUPFAM" id="SSF53098">
    <property type="entry name" value="Ribonuclease H-like"/>
    <property type="match status" value="1"/>
</dbReference>
<evidence type="ECO:0000313" key="3">
    <source>
        <dbReference type="Proteomes" id="UP001152795"/>
    </source>
</evidence>
<dbReference type="Proteomes" id="UP001152795">
    <property type="component" value="Unassembled WGS sequence"/>
</dbReference>
<comment type="caution">
    <text evidence="2">The sequence shown here is derived from an EMBL/GenBank/DDBJ whole genome shotgun (WGS) entry which is preliminary data.</text>
</comment>
<dbReference type="InterPro" id="IPR038717">
    <property type="entry name" value="Tc1-like_DDE_dom"/>
</dbReference>
<protein>
    <submittedName>
        <fullName evidence="2">Transposable element Tcb1 transposase</fullName>
    </submittedName>
</protein>
<dbReference type="EMBL" id="CACRXK020000056">
    <property type="protein sequence ID" value="CAB3977583.1"/>
    <property type="molecule type" value="Genomic_DNA"/>
</dbReference>
<dbReference type="OrthoDB" id="2417635at2759"/>